<dbReference type="GO" id="GO:0009927">
    <property type="term" value="F:histidine phosphotransfer kinase activity"/>
    <property type="evidence" value="ECO:0007669"/>
    <property type="project" value="TreeGrafter"/>
</dbReference>
<keyword evidence="3" id="KW-0808">Transferase</keyword>
<dbReference type="PANTHER" id="PTHR43047:SF72">
    <property type="entry name" value="OSMOSENSING HISTIDINE PROTEIN KINASE SLN1"/>
    <property type="match status" value="1"/>
</dbReference>
<evidence type="ECO:0000259" key="6">
    <source>
        <dbReference type="Pfam" id="PF02518"/>
    </source>
</evidence>
<keyword evidence="7" id="KW-0067">ATP-binding</keyword>
<dbReference type="GO" id="GO:0005886">
    <property type="term" value="C:plasma membrane"/>
    <property type="evidence" value="ECO:0007669"/>
    <property type="project" value="TreeGrafter"/>
</dbReference>
<gene>
    <name evidence="7" type="ORF">V2H45_20020</name>
</gene>
<evidence type="ECO:0000256" key="4">
    <source>
        <dbReference type="ARBA" id="ARBA00022777"/>
    </source>
</evidence>
<sequence>MAFQKPIAWICFHRSIVGGNVNQISGTGLGLSIVKQCVDIHGGTIALDSKVAVGTTVTVKIPQSQKR</sequence>
<proteinExistence type="predicted"/>
<dbReference type="EC" id="2.7.13.3" evidence="2"/>
<keyword evidence="8" id="KW-1185">Reference proteome</keyword>
<feature type="domain" description="Histidine kinase/HSP90-like ATPase" evidence="6">
    <location>
        <begin position="18"/>
        <end position="64"/>
    </location>
</feature>
<dbReference type="SUPFAM" id="SSF55874">
    <property type="entry name" value="ATPase domain of HSP90 chaperone/DNA topoisomerase II/histidine kinase"/>
    <property type="match status" value="1"/>
</dbReference>
<comment type="caution">
    <text evidence="7">The sequence shown here is derived from an EMBL/GenBank/DDBJ whole genome shotgun (WGS) entry which is preliminary data.</text>
</comment>
<accession>A0AAW9Q6D9</accession>
<dbReference type="RefSeq" id="WP_330485471.1">
    <property type="nucleotide sequence ID" value="NZ_JAZBJZ010000107.1"/>
</dbReference>
<evidence type="ECO:0000256" key="1">
    <source>
        <dbReference type="ARBA" id="ARBA00000085"/>
    </source>
</evidence>
<keyword evidence="5" id="KW-0902">Two-component regulatory system</keyword>
<dbReference type="PANTHER" id="PTHR43047">
    <property type="entry name" value="TWO-COMPONENT HISTIDINE PROTEIN KINASE"/>
    <property type="match status" value="1"/>
</dbReference>
<name>A0AAW9Q6D9_9CYAN</name>
<dbReference type="Pfam" id="PF02518">
    <property type="entry name" value="HATPase_c"/>
    <property type="match status" value="1"/>
</dbReference>
<dbReference type="GO" id="GO:0000155">
    <property type="term" value="F:phosphorelay sensor kinase activity"/>
    <property type="evidence" value="ECO:0007669"/>
    <property type="project" value="TreeGrafter"/>
</dbReference>
<protein>
    <recommendedName>
        <fullName evidence="2">histidine kinase</fullName>
        <ecNumber evidence="2">2.7.13.3</ecNumber>
    </recommendedName>
</protein>
<evidence type="ECO:0000256" key="2">
    <source>
        <dbReference type="ARBA" id="ARBA00012438"/>
    </source>
</evidence>
<dbReference type="InterPro" id="IPR036890">
    <property type="entry name" value="HATPase_C_sf"/>
</dbReference>
<dbReference type="InterPro" id="IPR004358">
    <property type="entry name" value="Sig_transdc_His_kin-like_C"/>
</dbReference>
<dbReference type="CDD" id="cd00075">
    <property type="entry name" value="HATPase"/>
    <property type="match status" value="1"/>
</dbReference>
<keyword evidence="7" id="KW-0547">Nucleotide-binding</keyword>
<dbReference type="AlphaFoldDB" id="A0AAW9Q6D9"/>
<dbReference type="InterPro" id="IPR003594">
    <property type="entry name" value="HATPase_dom"/>
</dbReference>
<dbReference type="Gene3D" id="3.30.565.10">
    <property type="entry name" value="Histidine kinase-like ATPase, C-terminal domain"/>
    <property type="match status" value="1"/>
</dbReference>
<evidence type="ECO:0000256" key="3">
    <source>
        <dbReference type="ARBA" id="ARBA00022679"/>
    </source>
</evidence>
<dbReference type="EMBL" id="JAZBJZ010000107">
    <property type="protein sequence ID" value="MEE3719035.1"/>
    <property type="molecule type" value="Genomic_DNA"/>
</dbReference>
<evidence type="ECO:0000256" key="5">
    <source>
        <dbReference type="ARBA" id="ARBA00023012"/>
    </source>
</evidence>
<dbReference type="Proteomes" id="UP001333818">
    <property type="component" value="Unassembled WGS sequence"/>
</dbReference>
<organism evidence="7 8">
    <name type="scientific">Tumidithrix elongata BACA0141</name>
    <dbReference type="NCBI Taxonomy" id="2716417"/>
    <lineage>
        <taxon>Bacteria</taxon>
        <taxon>Bacillati</taxon>
        <taxon>Cyanobacteriota</taxon>
        <taxon>Cyanophyceae</taxon>
        <taxon>Pseudanabaenales</taxon>
        <taxon>Pseudanabaenaceae</taxon>
        <taxon>Tumidithrix</taxon>
        <taxon>Tumidithrix elongata</taxon>
    </lineage>
</organism>
<comment type="catalytic activity">
    <reaction evidence="1">
        <text>ATP + protein L-histidine = ADP + protein N-phospho-L-histidine.</text>
        <dbReference type="EC" id="2.7.13.3"/>
    </reaction>
</comment>
<reference evidence="7" key="1">
    <citation type="submission" date="2024-01" db="EMBL/GenBank/DDBJ databases">
        <title>Bank of Algae and Cyanobacteria of the Azores (BACA) strain genomes.</title>
        <authorList>
            <person name="Luz R."/>
            <person name="Cordeiro R."/>
            <person name="Fonseca A."/>
            <person name="Goncalves V."/>
        </authorList>
    </citation>
    <scope>NUCLEOTIDE SEQUENCE</scope>
    <source>
        <strain evidence="7">BACA0141</strain>
    </source>
</reference>
<keyword evidence="4" id="KW-0418">Kinase</keyword>
<evidence type="ECO:0000313" key="7">
    <source>
        <dbReference type="EMBL" id="MEE3719035.1"/>
    </source>
</evidence>
<dbReference type="GO" id="GO:0005524">
    <property type="term" value="F:ATP binding"/>
    <property type="evidence" value="ECO:0007669"/>
    <property type="project" value="UniProtKB-KW"/>
</dbReference>
<evidence type="ECO:0000313" key="8">
    <source>
        <dbReference type="Proteomes" id="UP001333818"/>
    </source>
</evidence>
<dbReference type="PRINTS" id="PR00344">
    <property type="entry name" value="BCTRLSENSOR"/>
</dbReference>